<feature type="domain" description="CCHC-type" evidence="3">
    <location>
        <begin position="1516"/>
        <end position="1531"/>
    </location>
</feature>
<proteinExistence type="predicted"/>
<dbReference type="PANTHER" id="PTHR46486:SF1">
    <property type="entry name" value="CCHC-TYPE DOMAIN-CONTAINING PROTEIN"/>
    <property type="match status" value="1"/>
</dbReference>
<keyword evidence="5" id="KW-1185">Reference proteome</keyword>
<keyword evidence="1" id="KW-0862">Zinc</keyword>
<feature type="compositionally biased region" description="Basic residues" evidence="2">
    <location>
        <begin position="493"/>
        <end position="502"/>
    </location>
</feature>
<keyword evidence="1" id="KW-0479">Metal-binding</keyword>
<name>A0A9P0DNF5_PHACE</name>
<dbReference type="PANTHER" id="PTHR46486">
    <property type="entry name" value="CCHC-TYPE DOMAIN-CONTAINING PROTEIN"/>
    <property type="match status" value="1"/>
</dbReference>
<feature type="region of interest" description="Disordered" evidence="2">
    <location>
        <begin position="532"/>
        <end position="556"/>
    </location>
</feature>
<dbReference type="Proteomes" id="UP001153737">
    <property type="component" value="Chromosome 5"/>
</dbReference>
<feature type="region of interest" description="Disordered" evidence="2">
    <location>
        <begin position="1028"/>
        <end position="1111"/>
    </location>
</feature>
<dbReference type="PROSITE" id="PS50158">
    <property type="entry name" value="ZF_CCHC"/>
    <property type="match status" value="3"/>
</dbReference>
<gene>
    <name evidence="4" type="ORF">PHAECO_LOCUS9297</name>
</gene>
<feature type="compositionally biased region" description="Basic and acidic residues" evidence="2">
    <location>
        <begin position="1077"/>
        <end position="1102"/>
    </location>
</feature>
<feature type="region of interest" description="Disordered" evidence="2">
    <location>
        <begin position="1663"/>
        <end position="1690"/>
    </location>
</feature>
<feature type="region of interest" description="Disordered" evidence="2">
    <location>
        <begin position="1578"/>
        <end position="1651"/>
    </location>
</feature>
<evidence type="ECO:0000256" key="1">
    <source>
        <dbReference type="PROSITE-ProRule" id="PRU00047"/>
    </source>
</evidence>
<evidence type="ECO:0000259" key="3">
    <source>
        <dbReference type="PROSITE" id="PS50158"/>
    </source>
</evidence>
<evidence type="ECO:0000256" key="2">
    <source>
        <dbReference type="SAM" id="MobiDB-lite"/>
    </source>
</evidence>
<feature type="region of interest" description="Disordered" evidence="2">
    <location>
        <begin position="406"/>
        <end position="512"/>
    </location>
</feature>
<feature type="compositionally biased region" description="Basic and acidic residues" evidence="2">
    <location>
        <begin position="1585"/>
        <end position="1594"/>
    </location>
</feature>
<organism evidence="4 5">
    <name type="scientific">Phaedon cochleariae</name>
    <name type="common">Mustard beetle</name>
    <dbReference type="NCBI Taxonomy" id="80249"/>
    <lineage>
        <taxon>Eukaryota</taxon>
        <taxon>Metazoa</taxon>
        <taxon>Ecdysozoa</taxon>
        <taxon>Arthropoda</taxon>
        <taxon>Hexapoda</taxon>
        <taxon>Insecta</taxon>
        <taxon>Pterygota</taxon>
        <taxon>Neoptera</taxon>
        <taxon>Endopterygota</taxon>
        <taxon>Coleoptera</taxon>
        <taxon>Polyphaga</taxon>
        <taxon>Cucujiformia</taxon>
        <taxon>Chrysomeloidea</taxon>
        <taxon>Chrysomelidae</taxon>
        <taxon>Chrysomelinae</taxon>
        <taxon>Chrysomelini</taxon>
        <taxon>Phaedon</taxon>
    </lineage>
</organism>
<sequence>MVGNTRPNGDFNVLRILYNLHKPTNNDVDYIDVHEEMNGGEVLVRGLFRMQANEEIVFRQRSNNGNRVGSLKVFDDDVNATSYRLGNFRQNAVYIIRSVYGSYDEPITLFLYAKSVSGIICKINQNRGVYDRWIGHPYDITIANIERMINVDDVRLRARRRGLALGNVARDIKCVGDRFLACLEQRFARGLRGLNLRLTLELFVQLTVEEEDVAFNDMIVAAESWIVLGTCDSCLRRLLGVRNNDGYTRAPSPFSYWENRGIRSVSVEENRFYWVHERHGNDITVGEEGDEFDVFITEDADDIMVKIYDFPLEMDNQTIKEKMAKYGIVKSIRNEKYVGDGLFNVETGIRSMWIAMKKPIPSYVAIEGCTSLVTYPNQVRTCLVCEEPGHEKRECPKRPLNRIHEIRRPSAPVVNDNEERQPENIESQLEIPEDQINESKVLNQTEEEGKDERNEGKELEMNTSSEEEAESDSHGDIIPPTPGCWQEFMKKTAGMRKKKRQKMGTSSEEERKVPKLTIKLPTKAVTILTNVNGMNMDTSGNHERGEDSKDSEDLGRNANPAVTVINAVNNENAQANVAGPVENDLNTMVGNTRPNGDFNVLRILYDLHKPTNNDVDYIDVHEEMNGGEVLVRGLFRMQANEEIVVRQRSNNGNRVGSLKVFDDDVNATSYRLGNFRQNAVYIIRSVYGSYDEPITLFLYTKSVSGIICKINQNRGVYDRWIGHPYDITIANIERMINVDDVRLRARRRGLALGNVARDIKCVGDWFLACLEQRFARGLRRLNLRLTLELFVQLTVEEEDVAFNDMIVAAESWIVLGTCDSCSRRLLRVINNDGYTRAPSPFSYWENGGIRSVSVEENRFYRVHERHGNDITVDQIVGRQFDHVKHKVFLKLVSNLKMQAILQEFSDGIVKYVGEEGDEFDVFITEDADDIMVEIYDFPLEMDNQTIKEKMSKYGIVESIRNEKYVGDGLFNVETGIRSMWIAMKKPIPSYVAIEGCTSLVTYPNQVRTCLVCEEPGHEKRECPKRPLNRIHEIRRPSAPVVTDNEGRQPENIESQLEIVEDSINESKVLNQTEEEGKDERNEEKEIELNTSSKEEAESDSHGDIIPPTPGCWQEFMKKTAVMRKKKRQKMGTSSEEERKVPKLNIKLPTKAVTILTNVDGMNMDTSGNHERGEILRIARIRFSESVKCKLIGRNANPAVTVNNAVNNENAQANVAGPVENDLNTMVGNTRPNGDFNVLRILYDLHKPTNNDVDYIDVHEEMNGGEVLVHGLFRMQANEEIVVSQRSNNGNRVGSLKVFDDDVNATSYRLACLEQRFARGLRGLNLRLTLELFVQLTIEEEDVAFNDMIVAAESWIVLGTCDFCLRRLLRVRNNDGYTRAPSPFSYWENRGIRSVILKLVSNLKMQAILQEFSDGIVKYVGEEGDEFDVFITVDADDIMVKIYDFPLEMDNQTIKEMMSKYEIVKSIRNEKCVGDGHFNVETGIRSMWIAMKKPIPSYVAIEGCTSLVTYPNQVRTCLVCEEPGHEKRECPKRHLNRIHEIRRPSAPVVDDNEGRLPENIESQLEIPEDQINESKVLNQTEEEEKDEHNEEKELELNTSSEEEAESDSHGDIIPPTPGCWQEFMKKTAGMRKEKRQKTGTSSEEERKVPKLTIKLPTKAVTILTNVNGMNKDTSGNHERGEDSKDSEDPFF</sequence>
<feature type="domain" description="CCHC-type" evidence="3">
    <location>
        <begin position="382"/>
        <end position="397"/>
    </location>
</feature>
<dbReference type="SMART" id="SM00343">
    <property type="entry name" value="ZnF_C2HC"/>
    <property type="match status" value="3"/>
</dbReference>
<dbReference type="OrthoDB" id="6811821at2759"/>
<feature type="compositionally biased region" description="Basic residues" evidence="2">
    <location>
        <begin position="1627"/>
        <end position="1636"/>
    </location>
</feature>
<dbReference type="GO" id="GO:0008270">
    <property type="term" value="F:zinc ion binding"/>
    <property type="evidence" value="ECO:0007669"/>
    <property type="project" value="UniProtKB-KW"/>
</dbReference>
<reference evidence="4" key="2">
    <citation type="submission" date="2022-10" db="EMBL/GenBank/DDBJ databases">
        <authorList>
            <consortium name="ENA_rothamsted_submissions"/>
            <consortium name="culmorum"/>
            <person name="King R."/>
        </authorList>
    </citation>
    <scope>NUCLEOTIDE SEQUENCE</scope>
</reference>
<keyword evidence="1" id="KW-0863">Zinc-finger</keyword>
<feature type="domain" description="CCHC-type" evidence="3">
    <location>
        <begin position="1009"/>
        <end position="1024"/>
    </location>
</feature>
<feature type="compositionally biased region" description="Polar residues" evidence="2">
    <location>
        <begin position="1663"/>
        <end position="1672"/>
    </location>
</feature>
<feature type="compositionally biased region" description="Basic and acidic residues" evidence="2">
    <location>
        <begin position="450"/>
        <end position="460"/>
    </location>
</feature>
<dbReference type="EMBL" id="OU896711">
    <property type="protein sequence ID" value="CAH1170990.1"/>
    <property type="molecule type" value="Genomic_DNA"/>
</dbReference>
<protein>
    <recommendedName>
        <fullName evidence="3">CCHC-type domain-containing protein</fullName>
    </recommendedName>
</protein>
<feature type="compositionally biased region" description="Basic and acidic residues" evidence="2">
    <location>
        <begin position="540"/>
        <end position="555"/>
    </location>
</feature>
<reference evidence="4" key="1">
    <citation type="submission" date="2022-01" db="EMBL/GenBank/DDBJ databases">
        <authorList>
            <person name="King R."/>
        </authorList>
    </citation>
    <scope>NUCLEOTIDE SEQUENCE</scope>
</reference>
<evidence type="ECO:0000313" key="4">
    <source>
        <dbReference type="EMBL" id="CAH1170990.1"/>
    </source>
</evidence>
<evidence type="ECO:0000313" key="5">
    <source>
        <dbReference type="Proteomes" id="UP001153737"/>
    </source>
</evidence>
<accession>A0A9P0DNF5</accession>
<dbReference type="GO" id="GO:0003676">
    <property type="term" value="F:nucleic acid binding"/>
    <property type="evidence" value="ECO:0007669"/>
    <property type="project" value="InterPro"/>
</dbReference>
<feature type="compositionally biased region" description="Basic and acidic residues" evidence="2">
    <location>
        <begin position="1673"/>
        <end position="1690"/>
    </location>
</feature>
<dbReference type="InterPro" id="IPR001878">
    <property type="entry name" value="Znf_CCHC"/>
</dbReference>